<dbReference type="GO" id="GO:0004222">
    <property type="term" value="F:metalloendopeptidase activity"/>
    <property type="evidence" value="ECO:0007669"/>
    <property type="project" value="TreeGrafter"/>
</dbReference>
<dbReference type="Gene3D" id="2.70.70.10">
    <property type="entry name" value="Glucose Permease (Domain IIA)"/>
    <property type="match status" value="1"/>
</dbReference>
<name>A0A1V4SHV3_RUMHU</name>
<keyword evidence="3" id="KW-1185">Reference proteome</keyword>
<dbReference type="RefSeq" id="WP_080065431.1">
    <property type="nucleotide sequence ID" value="NZ_MZGX01000021.1"/>
</dbReference>
<dbReference type="AlphaFoldDB" id="A0A1V4SHV3"/>
<feature type="domain" description="M23ase beta-sheet core" evidence="1">
    <location>
        <begin position="78"/>
        <end position="187"/>
    </location>
</feature>
<organism evidence="2 3">
    <name type="scientific">Ruminiclostridium hungatei</name>
    <name type="common">Clostridium hungatei</name>
    <dbReference type="NCBI Taxonomy" id="48256"/>
    <lineage>
        <taxon>Bacteria</taxon>
        <taxon>Bacillati</taxon>
        <taxon>Bacillota</taxon>
        <taxon>Clostridia</taxon>
        <taxon>Eubacteriales</taxon>
        <taxon>Oscillospiraceae</taxon>
        <taxon>Ruminiclostridium</taxon>
    </lineage>
</organism>
<dbReference type="InterPro" id="IPR016047">
    <property type="entry name" value="M23ase_b-sheet_dom"/>
</dbReference>
<gene>
    <name evidence="2" type="ORF">CLHUN_29850</name>
</gene>
<dbReference type="OrthoDB" id="9809488at2"/>
<evidence type="ECO:0000259" key="1">
    <source>
        <dbReference type="Pfam" id="PF01551"/>
    </source>
</evidence>
<protein>
    <submittedName>
        <fullName evidence="2">Putative peptidase</fullName>
    </submittedName>
</protein>
<reference evidence="2 3" key="1">
    <citation type="submission" date="2017-03" db="EMBL/GenBank/DDBJ databases">
        <title>Genome sequence of Clostridium hungatei DSM 14427.</title>
        <authorList>
            <person name="Poehlein A."/>
            <person name="Daniel R."/>
        </authorList>
    </citation>
    <scope>NUCLEOTIDE SEQUENCE [LARGE SCALE GENOMIC DNA]</scope>
    <source>
        <strain evidence="2 3">DSM 14427</strain>
    </source>
</reference>
<dbReference type="PANTHER" id="PTHR21666:SF270">
    <property type="entry name" value="MUREIN HYDROLASE ACTIVATOR ENVC"/>
    <property type="match status" value="1"/>
</dbReference>
<sequence>MSETREPIIVEFHLRGEWLSPNTPGAKIPSHGTNRFGTRYAYDFIQVDWERRGWPAYGVSFLQYLLLGVPLKEYYCWGQEVYAPCDGIVVQAEDGYKERERTNLLSDLYKAYKNAGLFNPKKDNIQSVAGNYIILECGHRVYAALVHLQTGSIQVTAGQSVRKGEVIGRVGHSGNSFAPHLHFQLMDSSDIATANGLPCAFEQYEVFREGKWQKVVDGIPTNKDRIRFDSQSI</sequence>
<dbReference type="InterPro" id="IPR050570">
    <property type="entry name" value="Cell_wall_metabolism_enzyme"/>
</dbReference>
<dbReference type="STRING" id="48256.CLHUN_29850"/>
<dbReference type="PANTHER" id="PTHR21666">
    <property type="entry name" value="PEPTIDASE-RELATED"/>
    <property type="match status" value="1"/>
</dbReference>
<dbReference type="SUPFAM" id="SSF51261">
    <property type="entry name" value="Duplicated hybrid motif"/>
    <property type="match status" value="1"/>
</dbReference>
<dbReference type="Proteomes" id="UP000191554">
    <property type="component" value="Unassembled WGS sequence"/>
</dbReference>
<accession>A0A1V4SHV3</accession>
<dbReference type="Pfam" id="PF01551">
    <property type="entry name" value="Peptidase_M23"/>
    <property type="match status" value="1"/>
</dbReference>
<comment type="caution">
    <text evidence="2">The sequence shown here is derived from an EMBL/GenBank/DDBJ whole genome shotgun (WGS) entry which is preliminary data.</text>
</comment>
<dbReference type="InterPro" id="IPR011055">
    <property type="entry name" value="Dup_hybrid_motif"/>
</dbReference>
<evidence type="ECO:0000313" key="3">
    <source>
        <dbReference type="Proteomes" id="UP000191554"/>
    </source>
</evidence>
<proteinExistence type="predicted"/>
<dbReference type="CDD" id="cd12797">
    <property type="entry name" value="M23_peptidase"/>
    <property type="match status" value="1"/>
</dbReference>
<evidence type="ECO:0000313" key="2">
    <source>
        <dbReference type="EMBL" id="OPX43045.1"/>
    </source>
</evidence>
<dbReference type="EMBL" id="MZGX01000021">
    <property type="protein sequence ID" value="OPX43045.1"/>
    <property type="molecule type" value="Genomic_DNA"/>
</dbReference>